<dbReference type="EMBL" id="FXUG01000005">
    <property type="protein sequence ID" value="SMP56284.1"/>
    <property type="molecule type" value="Genomic_DNA"/>
</dbReference>
<sequence>MKNRNSILLLLVGLLCSAEAFADRQSEQPNIVFLMTDDQRWDNFGCYGRPEFRTENIDRLAKEGVIFDHAYYAVAICLPSRVTMMSGRYLSNHKVGFSHPYNYTFSKSDFNNTYPAMLKAAGYRTGFIGKFGFPVTDEAYERKGLVSGYDLRQQLSPYFDFFAGSGVHFRGAFASWPKDEEMEAIYSQKRPLNERTLKTGDAMIHFLKTQPKEQPFCLSVSFFAVKNDKDRDMYPPDVAEFSDHDFSVPENWVEGRNTKLPKVLDNWRGVPLHKQRTSTPALYQKLVRRFATQGYSVDQQVGRLVQQLKEMGVLDNTVIIYTSDNGRFHGSHGLYDKAILYDESVKAPFIVFDGRVAKAERGRRESALMSSVDVAPTIVSYAGLNIPESMQGRDLTPVIQQTQDREQWREAVYIESLFIGSLHSKKVPENIAEINERVIEENKSYRSRGVRTERYKYFSYYEHSPVIEELYDMEADPYEQHNLVTSPEYSEVLNKLRKETQERHALISSQEGHPQR</sequence>
<dbReference type="PANTHER" id="PTHR43108">
    <property type="entry name" value="N-ACETYLGLUCOSAMINE-6-SULFATASE FAMILY MEMBER"/>
    <property type="match status" value="1"/>
</dbReference>
<evidence type="ECO:0000259" key="3">
    <source>
        <dbReference type="Pfam" id="PF16347"/>
    </source>
</evidence>
<feature type="domain" description="N-sulphoglucosamine sulphohydrolase C-terminal" evidence="3">
    <location>
        <begin position="442"/>
        <end position="502"/>
    </location>
</feature>
<feature type="signal peptide" evidence="1">
    <location>
        <begin position="1"/>
        <end position="22"/>
    </location>
</feature>
<accession>A0ABY1Q1F6</accession>
<evidence type="ECO:0000259" key="2">
    <source>
        <dbReference type="Pfam" id="PF00884"/>
    </source>
</evidence>
<dbReference type="InterPro" id="IPR032506">
    <property type="entry name" value="SGSH_C"/>
</dbReference>
<dbReference type="PANTHER" id="PTHR43108:SF6">
    <property type="entry name" value="N-SULPHOGLUCOSAMINE SULPHOHYDROLASE"/>
    <property type="match status" value="1"/>
</dbReference>
<dbReference type="InterPro" id="IPR017850">
    <property type="entry name" value="Alkaline_phosphatase_core_sf"/>
</dbReference>
<dbReference type="Pfam" id="PF16347">
    <property type="entry name" value="SGSH_C"/>
    <property type="match status" value="1"/>
</dbReference>
<name>A0ABY1Q1F6_9BACT</name>
<evidence type="ECO:0000313" key="5">
    <source>
        <dbReference type="Proteomes" id="UP001158067"/>
    </source>
</evidence>
<feature type="chain" id="PRO_5047507675" evidence="1">
    <location>
        <begin position="23"/>
        <end position="516"/>
    </location>
</feature>
<gene>
    <name evidence="4" type="ORF">SAMN06265222_105120</name>
</gene>
<feature type="domain" description="Sulfatase N-terminal" evidence="2">
    <location>
        <begin position="29"/>
        <end position="383"/>
    </location>
</feature>
<proteinExistence type="predicted"/>
<protein>
    <submittedName>
        <fullName evidence="4">Arylsulfatase A</fullName>
    </submittedName>
</protein>
<organism evidence="4 5">
    <name type="scientific">Neorhodopirellula lusitana</name>
    <dbReference type="NCBI Taxonomy" id="445327"/>
    <lineage>
        <taxon>Bacteria</taxon>
        <taxon>Pseudomonadati</taxon>
        <taxon>Planctomycetota</taxon>
        <taxon>Planctomycetia</taxon>
        <taxon>Pirellulales</taxon>
        <taxon>Pirellulaceae</taxon>
        <taxon>Neorhodopirellula</taxon>
    </lineage>
</organism>
<dbReference type="Proteomes" id="UP001158067">
    <property type="component" value="Unassembled WGS sequence"/>
</dbReference>
<keyword evidence="1" id="KW-0732">Signal</keyword>
<dbReference type="InterPro" id="IPR000917">
    <property type="entry name" value="Sulfatase_N"/>
</dbReference>
<reference evidence="4 5" key="1">
    <citation type="submission" date="2017-05" db="EMBL/GenBank/DDBJ databases">
        <authorList>
            <person name="Varghese N."/>
            <person name="Submissions S."/>
        </authorList>
    </citation>
    <scope>NUCLEOTIDE SEQUENCE [LARGE SCALE GENOMIC DNA]</scope>
    <source>
        <strain evidence="4 5">DSM 25457</strain>
    </source>
</reference>
<dbReference type="Gene3D" id="3.40.720.10">
    <property type="entry name" value="Alkaline Phosphatase, subunit A"/>
    <property type="match status" value="1"/>
</dbReference>
<dbReference type="SUPFAM" id="SSF53649">
    <property type="entry name" value="Alkaline phosphatase-like"/>
    <property type="match status" value="1"/>
</dbReference>
<evidence type="ECO:0000313" key="4">
    <source>
        <dbReference type="EMBL" id="SMP56284.1"/>
    </source>
</evidence>
<dbReference type="Pfam" id="PF00884">
    <property type="entry name" value="Sulfatase"/>
    <property type="match status" value="1"/>
</dbReference>
<evidence type="ECO:0000256" key="1">
    <source>
        <dbReference type="SAM" id="SignalP"/>
    </source>
</evidence>
<dbReference type="RefSeq" id="WP_283432591.1">
    <property type="nucleotide sequence ID" value="NZ_FXUG01000005.1"/>
</dbReference>
<keyword evidence="5" id="KW-1185">Reference proteome</keyword>
<comment type="caution">
    <text evidence="4">The sequence shown here is derived from an EMBL/GenBank/DDBJ whole genome shotgun (WGS) entry which is preliminary data.</text>
</comment>